<dbReference type="Proteomes" id="UP001370348">
    <property type="component" value="Chromosome"/>
</dbReference>
<sequence length="694" mass="72840">MVEQAPSHVGRPPSSPSASVPDNDDPFGWVGHTLEGRYAVEELVGEGGFAIVYRGHHKGLDDAVAIKCLKIPRKLQGPERDRFLQSFLDEGKLLHRLSRANASIVQALDVGATTSPNGTWTPYLVLEWLDGETLEEDLKARARQGSAPRSLEETMALLEPAARALATAHAQGIAHRDVKPANLFLCTVAGKRAIKVVDFGIAKVIGESTDLQRAHEATGMSLHAFTPRYGAPEQFDRRFGATGPWTDVFALALIVVEVVAGRSPMHGDSAQLFVASSNVRYRPTLRSLDVDLGEVDDAVEAVLLRALAVDPKERYTTAGEFWDALTAAIAPSAARTLAHGGAASSSRIERDEARASSPARASAPARGATVDPLGATVLSQRVPDLTSARTAFPQGSARTELEEPPSSPTRGSGAGKINVVMEPSLMVEPSISTAMAAADVKPRPPGSPKSGFVWGALAVAAVLGAGWFFLRPAPEPHGKLPGVASSYFATSSSSSSSSSSSAQTSASASPAGAAAASAAHATDRAPSGAIEPAAATPPPIACSGGLVPYVDTQVGYALCIPDELRDLTAVDGVIRKGDIELTMRGGYLRPPATTLETLFEKAKADDTDGTGRTVAAGKTEKTANAFALAGTFNPDPASPKAGLAGKKFFERTVTTTDRFASFQLIYPNAERKTIEPKLDHMMPSFIVSSTKTAR</sequence>
<dbReference type="PROSITE" id="PS00108">
    <property type="entry name" value="PROTEIN_KINASE_ST"/>
    <property type="match status" value="1"/>
</dbReference>
<evidence type="ECO:0000256" key="3">
    <source>
        <dbReference type="ARBA" id="ARBA00022679"/>
    </source>
</evidence>
<evidence type="ECO:0000256" key="8">
    <source>
        <dbReference type="SAM" id="MobiDB-lite"/>
    </source>
</evidence>
<feature type="compositionally biased region" description="Low complexity" evidence="8">
    <location>
        <begin position="355"/>
        <end position="366"/>
    </location>
</feature>
<feature type="region of interest" description="Disordered" evidence="8">
    <location>
        <begin position="384"/>
        <end position="416"/>
    </location>
</feature>
<reference evidence="10 11" key="1">
    <citation type="submission" date="2021-12" db="EMBL/GenBank/DDBJ databases">
        <title>Discovery of the Pendulisporaceae a myxobacterial family with distinct sporulation behavior and unique specialized metabolism.</title>
        <authorList>
            <person name="Garcia R."/>
            <person name="Popoff A."/>
            <person name="Bader C.D."/>
            <person name="Loehr J."/>
            <person name="Walesch S."/>
            <person name="Walt C."/>
            <person name="Boldt J."/>
            <person name="Bunk B."/>
            <person name="Haeckl F.J.F.P.J."/>
            <person name="Gunesch A.P."/>
            <person name="Birkelbach J."/>
            <person name="Nuebel U."/>
            <person name="Pietschmann T."/>
            <person name="Bach T."/>
            <person name="Mueller R."/>
        </authorList>
    </citation>
    <scope>NUCLEOTIDE SEQUENCE [LARGE SCALE GENOMIC DNA]</scope>
    <source>
        <strain evidence="10 11">MSr11954</strain>
    </source>
</reference>
<dbReference type="EC" id="2.7.11.1" evidence="2"/>
<evidence type="ECO:0000256" key="5">
    <source>
        <dbReference type="ARBA" id="ARBA00022777"/>
    </source>
</evidence>
<dbReference type="InterPro" id="IPR000719">
    <property type="entry name" value="Prot_kinase_dom"/>
</dbReference>
<keyword evidence="3" id="KW-0808">Transferase</keyword>
<dbReference type="InterPro" id="IPR008271">
    <property type="entry name" value="Ser/Thr_kinase_AS"/>
</dbReference>
<feature type="region of interest" description="Disordered" evidence="8">
    <location>
        <begin position="1"/>
        <end position="26"/>
    </location>
</feature>
<keyword evidence="11" id="KW-1185">Reference proteome</keyword>
<organism evidence="10 11">
    <name type="scientific">Pendulispora albinea</name>
    <dbReference type="NCBI Taxonomy" id="2741071"/>
    <lineage>
        <taxon>Bacteria</taxon>
        <taxon>Pseudomonadati</taxon>
        <taxon>Myxococcota</taxon>
        <taxon>Myxococcia</taxon>
        <taxon>Myxococcales</taxon>
        <taxon>Sorangiineae</taxon>
        <taxon>Pendulisporaceae</taxon>
        <taxon>Pendulispora</taxon>
    </lineage>
</organism>
<dbReference type="SUPFAM" id="SSF56112">
    <property type="entry name" value="Protein kinase-like (PK-like)"/>
    <property type="match status" value="1"/>
</dbReference>
<dbReference type="Pfam" id="PF00069">
    <property type="entry name" value="Pkinase"/>
    <property type="match status" value="1"/>
</dbReference>
<evidence type="ECO:0000256" key="4">
    <source>
        <dbReference type="ARBA" id="ARBA00022741"/>
    </source>
</evidence>
<evidence type="ECO:0000256" key="7">
    <source>
        <dbReference type="PROSITE-ProRule" id="PRU10141"/>
    </source>
</evidence>
<dbReference type="InterPro" id="IPR050660">
    <property type="entry name" value="NEK_Ser/Thr_kinase"/>
</dbReference>
<evidence type="ECO:0000259" key="9">
    <source>
        <dbReference type="PROSITE" id="PS50011"/>
    </source>
</evidence>
<dbReference type="InterPro" id="IPR017441">
    <property type="entry name" value="Protein_kinase_ATP_BS"/>
</dbReference>
<dbReference type="EMBL" id="CP089984">
    <property type="protein sequence ID" value="WXB11411.1"/>
    <property type="molecule type" value="Genomic_DNA"/>
</dbReference>
<keyword evidence="4 7" id="KW-0547">Nucleotide-binding</keyword>
<protein>
    <recommendedName>
        <fullName evidence="2">non-specific serine/threonine protein kinase</fullName>
        <ecNumber evidence="2">2.7.11.1</ecNumber>
    </recommendedName>
</protein>
<evidence type="ECO:0000256" key="1">
    <source>
        <dbReference type="ARBA" id="ARBA00010886"/>
    </source>
</evidence>
<proteinExistence type="inferred from homology"/>
<dbReference type="PANTHER" id="PTHR43671:SF13">
    <property type="entry name" value="SERINE_THREONINE-PROTEIN KINASE NEK2"/>
    <property type="match status" value="1"/>
</dbReference>
<evidence type="ECO:0000313" key="11">
    <source>
        <dbReference type="Proteomes" id="UP001370348"/>
    </source>
</evidence>
<evidence type="ECO:0000256" key="6">
    <source>
        <dbReference type="ARBA" id="ARBA00022840"/>
    </source>
</evidence>
<feature type="binding site" evidence="7">
    <location>
        <position position="74"/>
    </location>
    <ligand>
        <name>ATP</name>
        <dbReference type="ChEBI" id="CHEBI:30616"/>
    </ligand>
</feature>
<dbReference type="CDD" id="cd14014">
    <property type="entry name" value="STKc_PknB_like"/>
    <property type="match status" value="1"/>
</dbReference>
<keyword evidence="6 7" id="KW-0067">ATP-binding</keyword>
<evidence type="ECO:0000256" key="2">
    <source>
        <dbReference type="ARBA" id="ARBA00012513"/>
    </source>
</evidence>
<evidence type="ECO:0000313" key="10">
    <source>
        <dbReference type="EMBL" id="WXB11411.1"/>
    </source>
</evidence>
<dbReference type="PROSITE" id="PS50011">
    <property type="entry name" value="PROTEIN_KINASE_DOM"/>
    <property type="match status" value="1"/>
</dbReference>
<name>A0ABZ2LQI3_9BACT</name>
<dbReference type="PROSITE" id="PS00107">
    <property type="entry name" value="PROTEIN_KINASE_ATP"/>
    <property type="match status" value="1"/>
</dbReference>
<dbReference type="RefSeq" id="WP_394821029.1">
    <property type="nucleotide sequence ID" value="NZ_CP089984.1"/>
</dbReference>
<accession>A0ABZ2LQI3</accession>
<dbReference type="SMART" id="SM00220">
    <property type="entry name" value="S_TKc"/>
    <property type="match status" value="1"/>
</dbReference>
<dbReference type="InterPro" id="IPR011009">
    <property type="entry name" value="Kinase-like_dom_sf"/>
</dbReference>
<gene>
    <name evidence="10" type="ORF">LZC94_26525</name>
</gene>
<feature type="domain" description="Protein kinase" evidence="9">
    <location>
        <begin position="38"/>
        <end position="326"/>
    </location>
</feature>
<dbReference type="GO" id="GO:0016301">
    <property type="term" value="F:kinase activity"/>
    <property type="evidence" value="ECO:0007669"/>
    <property type="project" value="UniProtKB-KW"/>
</dbReference>
<dbReference type="PANTHER" id="PTHR43671">
    <property type="entry name" value="SERINE/THREONINE-PROTEIN KINASE NEK"/>
    <property type="match status" value="1"/>
</dbReference>
<dbReference type="Gene3D" id="1.10.510.10">
    <property type="entry name" value="Transferase(Phosphotransferase) domain 1"/>
    <property type="match status" value="1"/>
</dbReference>
<keyword evidence="5 10" id="KW-0418">Kinase</keyword>
<comment type="similarity">
    <text evidence="1">Belongs to the protein kinase superfamily. NEK Ser/Thr protein kinase family. NIMA subfamily.</text>
</comment>
<dbReference type="Gene3D" id="3.30.200.20">
    <property type="entry name" value="Phosphorylase Kinase, domain 1"/>
    <property type="match status" value="1"/>
</dbReference>
<feature type="region of interest" description="Disordered" evidence="8">
    <location>
        <begin position="340"/>
        <end position="368"/>
    </location>
</feature>